<proteinExistence type="predicted"/>
<dbReference type="EMBL" id="BGPR01165823">
    <property type="protein sequence ID" value="GBM12779.1"/>
    <property type="molecule type" value="Genomic_DNA"/>
</dbReference>
<organism evidence="1 2">
    <name type="scientific">Araneus ventricosus</name>
    <name type="common">Orbweaver spider</name>
    <name type="synonym">Epeira ventricosa</name>
    <dbReference type="NCBI Taxonomy" id="182803"/>
    <lineage>
        <taxon>Eukaryota</taxon>
        <taxon>Metazoa</taxon>
        <taxon>Ecdysozoa</taxon>
        <taxon>Arthropoda</taxon>
        <taxon>Chelicerata</taxon>
        <taxon>Arachnida</taxon>
        <taxon>Araneae</taxon>
        <taxon>Araneomorphae</taxon>
        <taxon>Entelegynae</taxon>
        <taxon>Araneoidea</taxon>
        <taxon>Araneidae</taxon>
        <taxon>Araneus</taxon>
    </lineage>
</organism>
<protein>
    <submittedName>
        <fullName evidence="1">Uncharacterized protein</fullName>
    </submittedName>
</protein>
<dbReference type="AlphaFoldDB" id="A0A4Y2D975"/>
<accession>A0A4Y2D975</accession>
<name>A0A4Y2D975_ARAVE</name>
<sequence length="77" mass="8498">AFVTTIQNFYDLSPPQTQILDSPLACLLVYCLLDLHILLGADALFPNLNVKNGPCENLGNLKFGYRSRLELGLEVSC</sequence>
<reference evidence="1 2" key="1">
    <citation type="journal article" date="2019" name="Sci. Rep.">
        <title>Orb-weaving spider Araneus ventricosus genome elucidates the spidroin gene catalogue.</title>
        <authorList>
            <person name="Kono N."/>
            <person name="Nakamura H."/>
            <person name="Ohtoshi R."/>
            <person name="Moran D.A.P."/>
            <person name="Shinohara A."/>
            <person name="Yoshida Y."/>
            <person name="Fujiwara M."/>
            <person name="Mori M."/>
            <person name="Tomita M."/>
            <person name="Arakawa K."/>
        </authorList>
    </citation>
    <scope>NUCLEOTIDE SEQUENCE [LARGE SCALE GENOMIC DNA]</scope>
</reference>
<dbReference type="Proteomes" id="UP000499080">
    <property type="component" value="Unassembled WGS sequence"/>
</dbReference>
<comment type="caution">
    <text evidence="1">The sequence shown here is derived from an EMBL/GenBank/DDBJ whole genome shotgun (WGS) entry which is preliminary data.</text>
</comment>
<gene>
    <name evidence="1" type="ORF">AVEN_138011_1</name>
</gene>
<evidence type="ECO:0000313" key="2">
    <source>
        <dbReference type="Proteomes" id="UP000499080"/>
    </source>
</evidence>
<feature type="non-terminal residue" evidence="1">
    <location>
        <position position="1"/>
    </location>
</feature>
<evidence type="ECO:0000313" key="1">
    <source>
        <dbReference type="EMBL" id="GBM12779.1"/>
    </source>
</evidence>
<keyword evidence="2" id="KW-1185">Reference proteome</keyword>